<dbReference type="PROSITE" id="PS51186">
    <property type="entry name" value="GNAT"/>
    <property type="match status" value="1"/>
</dbReference>
<dbReference type="Pfam" id="PF13302">
    <property type="entry name" value="Acetyltransf_3"/>
    <property type="match status" value="1"/>
</dbReference>
<evidence type="ECO:0000259" key="4">
    <source>
        <dbReference type="PROSITE" id="PS51186"/>
    </source>
</evidence>
<evidence type="ECO:0000313" key="5">
    <source>
        <dbReference type="EMBL" id="ESL02896.1"/>
    </source>
</evidence>
<dbReference type="STRING" id="592026.GCWU0000282_001766"/>
<dbReference type="eggNOG" id="COG1670">
    <property type="taxonomic scope" value="Bacteria"/>
</dbReference>
<keyword evidence="1" id="KW-0808">Transferase</keyword>
<evidence type="ECO:0000313" key="6">
    <source>
        <dbReference type="Proteomes" id="UP000018227"/>
    </source>
</evidence>
<protein>
    <submittedName>
        <fullName evidence="5">Toxin-antitoxin system, toxin component, GNAT domain protein</fullName>
    </submittedName>
</protein>
<sequence length="187" mass="21253">MQSDIIPKILVNLSALRGLAMKIKLIKWSKDLSKELINICNNIDRSYLSNRIPYPYTEKDADFWFGMTTEHDGKDGIFRAIVVDDKVVGNIAVEQNSDVRCKDSEIGYFLLTDNWSKGIMTEAVKQICKLAFDNLDIVRISGTVYLPNTASQRVLEKNGFESEGVRKNAVYKDGKLYDLCLYGKLKQ</sequence>
<dbReference type="Proteomes" id="UP000018227">
    <property type="component" value="Unassembled WGS sequence"/>
</dbReference>
<dbReference type="EMBL" id="ACIL03000013">
    <property type="protein sequence ID" value="ESL02896.1"/>
    <property type="molecule type" value="Genomic_DNA"/>
</dbReference>
<accession>V2Y5B4</accession>
<dbReference type="AlphaFoldDB" id="V2Y5B4"/>
<keyword evidence="6" id="KW-1185">Reference proteome</keyword>
<dbReference type="PANTHER" id="PTHR43792:SF8">
    <property type="entry name" value="[RIBOSOMAL PROTEIN US5]-ALANINE N-ACETYLTRANSFERASE"/>
    <property type="match status" value="1"/>
</dbReference>
<gene>
    <name evidence="5" type="ORF">GCWU0000282_001766</name>
</gene>
<dbReference type="InterPro" id="IPR016181">
    <property type="entry name" value="Acyl_CoA_acyltransferase"/>
</dbReference>
<dbReference type="GO" id="GO:0016747">
    <property type="term" value="F:acyltransferase activity, transferring groups other than amino-acyl groups"/>
    <property type="evidence" value="ECO:0007669"/>
    <property type="project" value="InterPro"/>
</dbReference>
<comment type="similarity">
    <text evidence="3">Belongs to the acetyltransferase family. RimJ subfamily.</text>
</comment>
<dbReference type="PANTHER" id="PTHR43792">
    <property type="entry name" value="GNAT FAMILY, PUTATIVE (AFU_ORTHOLOGUE AFUA_3G00765)-RELATED-RELATED"/>
    <property type="match status" value="1"/>
</dbReference>
<proteinExistence type="inferred from homology"/>
<organism evidence="5 6">
    <name type="scientific">Catonella morbi ATCC 51271</name>
    <dbReference type="NCBI Taxonomy" id="592026"/>
    <lineage>
        <taxon>Bacteria</taxon>
        <taxon>Bacillati</taxon>
        <taxon>Bacillota</taxon>
        <taxon>Clostridia</taxon>
        <taxon>Lachnospirales</taxon>
        <taxon>Lachnospiraceae</taxon>
        <taxon>Catonella</taxon>
    </lineage>
</organism>
<evidence type="ECO:0000256" key="2">
    <source>
        <dbReference type="ARBA" id="ARBA00023315"/>
    </source>
</evidence>
<feature type="domain" description="N-acetyltransferase" evidence="4">
    <location>
        <begin position="35"/>
        <end position="183"/>
    </location>
</feature>
<dbReference type="HOGENOM" id="CLU_013985_3_4_9"/>
<dbReference type="InterPro" id="IPR000182">
    <property type="entry name" value="GNAT_dom"/>
</dbReference>
<keyword evidence="2" id="KW-0012">Acyltransferase</keyword>
<name>V2Y5B4_9FIRM</name>
<dbReference type="SUPFAM" id="SSF55729">
    <property type="entry name" value="Acyl-CoA N-acyltransferases (Nat)"/>
    <property type="match status" value="1"/>
</dbReference>
<evidence type="ECO:0000256" key="3">
    <source>
        <dbReference type="ARBA" id="ARBA00038502"/>
    </source>
</evidence>
<evidence type="ECO:0000256" key="1">
    <source>
        <dbReference type="ARBA" id="ARBA00022679"/>
    </source>
</evidence>
<comment type="caution">
    <text evidence="5">The sequence shown here is derived from an EMBL/GenBank/DDBJ whole genome shotgun (WGS) entry which is preliminary data.</text>
</comment>
<reference evidence="5 6" key="1">
    <citation type="submission" date="2013-06" db="EMBL/GenBank/DDBJ databases">
        <authorList>
            <person name="Weinstock G."/>
            <person name="Sodergren E."/>
            <person name="Clifton S."/>
            <person name="Fulton L."/>
            <person name="Fulton B."/>
            <person name="Courtney L."/>
            <person name="Fronick C."/>
            <person name="Harrison M."/>
            <person name="Strong C."/>
            <person name="Farmer C."/>
            <person name="Delahaunty K."/>
            <person name="Markovic C."/>
            <person name="Hall O."/>
            <person name="Minx P."/>
            <person name="Tomlinson C."/>
            <person name="Mitreva M."/>
            <person name="Nelson J."/>
            <person name="Hou S."/>
            <person name="Wollam A."/>
            <person name="Pepin K.H."/>
            <person name="Johnson M."/>
            <person name="Bhonagiri V."/>
            <person name="Nash W.E."/>
            <person name="Warren W."/>
            <person name="Chinwalla A."/>
            <person name="Mardis E.R."/>
            <person name="Wilson R.K."/>
        </authorList>
    </citation>
    <scope>NUCLEOTIDE SEQUENCE [LARGE SCALE GENOMIC DNA]</scope>
    <source>
        <strain evidence="5 6">ATCC 51271</strain>
    </source>
</reference>
<dbReference type="Gene3D" id="3.40.630.30">
    <property type="match status" value="1"/>
</dbReference>
<dbReference type="InterPro" id="IPR051531">
    <property type="entry name" value="N-acetyltransferase"/>
</dbReference>